<sequence length="76" mass="8428">MYFDKFRRVPGIADELTIMRKAMGEGPRDKLSNDGKATGGEASNARRCLRATKKGGCQLRLPRKDYLLSGPNSAQR</sequence>
<proteinExistence type="predicted"/>
<feature type="compositionally biased region" description="Basic and acidic residues" evidence="1">
    <location>
        <begin position="24"/>
        <end position="33"/>
    </location>
</feature>
<evidence type="ECO:0000313" key="3">
    <source>
        <dbReference type="Proteomes" id="UP001279734"/>
    </source>
</evidence>
<reference evidence="2" key="1">
    <citation type="submission" date="2023-05" db="EMBL/GenBank/DDBJ databases">
        <title>Nepenthes gracilis genome sequencing.</title>
        <authorList>
            <person name="Fukushima K."/>
        </authorList>
    </citation>
    <scope>NUCLEOTIDE SEQUENCE</scope>
    <source>
        <strain evidence="2">SING2019-196</strain>
    </source>
</reference>
<evidence type="ECO:0000313" key="2">
    <source>
        <dbReference type="EMBL" id="GMH24748.1"/>
    </source>
</evidence>
<organism evidence="2 3">
    <name type="scientific">Nepenthes gracilis</name>
    <name type="common">Slender pitcher plant</name>
    <dbReference type="NCBI Taxonomy" id="150966"/>
    <lineage>
        <taxon>Eukaryota</taxon>
        <taxon>Viridiplantae</taxon>
        <taxon>Streptophyta</taxon>
        <taxon>Embryophyta</taxon>
        <taxon>Tracheophyta</taxon>
        <taxon>Spermatophyta</taxon>
        <taxon>Magnoliopsida</taxon>
        <taxon>eudicotyledons</taxon>
        <taxon>Gunneridae</taxon>
        <taxon>Pentapetalae</taxon>
        <taxon>Caryophyllales</taxon>
        <taxon>Nepenthaceae</taxon>
        <taxon>Nepenthes</taxon>
    </lineage>
</organism>
<keyword evidence="3" id="KW-1185">Reference proteome</keyword>
<dbReference type="AlphaFoldDB" id="A0AAD3Y0Q0"/>
<dbReference type="EMBL" id="BSYO01000028">
    <property type="protein sequence ID" value="GMH24748.1"/>
    <property type="molecule type" value="Genomic_DNA"/>
</dbReference>
<name>A0AAD3Y0Q0_NEPGR</name>
<evidence type="ECO:0000256" key="1">
    <source>
        <dbReference type="SAM" id="MobiDB-lite"/>
    </source>
</evidence>
<comment type="caution">
    <text evidence="2">The sequence shown here is derived from an EMBL/GenBank/DDBJ whole genome shotgun (WGS) entry which is preliminary data.</text>
</comment>
<dbReference type="Proteomes" id="UP001279734">
    <property type="component" value="Unassembled WGS sequence"/>
</dbReference>
<protein>
    <submittedName>
        <fullName evidence="2">Uncharacterized protein</fullName>
    </submittedName>
</protein>
<accession>A0AAD3Y0Q0</accession>
<feature type="region of interest" description="Disordered" evidence="1">
    <location>
        <begin position="24"/>
        <end position="47"/>
    </location>
</feature>
<gene>
    <name evidence="2" type="ORF">Nepgr_026591</name>
</gene>